<protein>
    <submittedName>
        <fullName evidence="3">Uncharacterized protein</fullName>
    </submittedName>
</protein>
<accession>A0A921E277</accession>
<sequence length="117" mass="12164">MPASSFSVVARKGVCAVLVGAALLSAAPASARDGRNGALIGGAAAGVIGGLAVGALLNGAAPPPPPPPRPRPVYVEEEPVYVAPPPPRRRGPICHYERRKVWLDDVEFTYRNVEVCD</sequence>
<gene>
    <name evidence="3" type="ORF">K8W01_09905</name>
</gene>
<feature type="chain" id="PRO_5037012167" evidence="2">
    <location>
        <begin position="32"/>
        <end position="117"/>
    </location>
</feature>
<proteinExistence type="predicted"/>
<name>A0A921E277_9HYPH</name>
<feature type="transmembrane region" description="Helical" evidence="1">
    <location>
        <begin position="41"/>
        <end position="61"/>
    </location>
</feature>
<keyword evidence="1" id="KW-0472">Membrane</keyword>
<keyword evidence="1" id="KW-0812">Transmembrane</keyword>
<dbReference type="AlphaFoldDB" id="A0A921E277"/>
<comment type="caution">
    <text evidence="3">The sequence shown here is derived from an EMBL/GenBank/DDBJ whole genome shotgun (WGS) entry which is preliminary data.</text>
</comment>
<reference evidence="3" key="1">
    <citation type="journal article" date="2021" name="PeerJ">
        <title>Extensive microbial diversity within the chicken gut microbiome revealed by metagenomics and culture.</title>
        <authorList>
            <person name="Gilroy R."/>
            <person name="Ravi A."/>
            <person name="Getino M."/>
            <person name="Pursley I."/>
            <person name="Horton D.L."/>
            <person name="Alikhan N.F."/>
            <person name="Baker D."/>
            <person name="Gharbi K."/>
            <person name="Hall N."/>
            <person name="Watson M."/>
            <person name="Adriaenssens E.M."/>
            <person name="Foster-Nyarko E."/>
            <person name="Jarju S."/>
            <person name="Secka A."/>
            <person name="Antonio M."/>
            <person name="Oren A."/>
            <person name="Chaudhuri R.R."/>
            <person name="La Ragione R."/>
            <person name="Hildebrand F."/>
            <person name="Pallen M.J."/>
        </authorList>
    </citation>
    <scope>NUCLEOTIDE SEQUENCE</scope>
    <source>
        <strain evidence="3">316</strain>
    </source>
</reference>
<evidence type="ECO:0000313" key="3">
    <source>
        <dbReference type="EMBL" id="HJE23959.1"/>
    </source>
</evidence>
<evidence type="ECO:0000256" key="2">
    <source>
        <dbReference type="SAM" id="SignalP"/>
    </source>
</evidence>
<keyword evidence="1" id="KW-1133">Transmembrane helix</keyword>
<evidence type="ECO:0000313" key="4">
    <source>
        <dbReference type="Proteomes" id="UP000742631"/>
    </source>
</evidence>
<feature type="signal peptide" evidence="2">
    <location>
        <begin position="1"/>
        <end position="31"/>
    </location>
</feature>
<dbReference type="EMBL" id="DYYG01000033">
    <property type="protein sequence ID" value="HJE23959.1"/>
    <property type="molecule type" value="Genomic_DNA"/>
</dbReference>
<dbReference type="Proteomes" id="UP000742631">
    <property type="component" value="Unassembled WGS sequence"/>
</dbReference>
<evidence type="ECO:0000256" key="1">
    <source>
        <dbReference type="SAM" id="Phobius"/>
    </source>
</evidence>
<organism evidence="3 4">
    <name type="scientific">Methylorubrum populi</name>
    <dbReference type="NCBI Taxonomy" id="223967"/>
    <lineage>
        <taxon>Bacteria</taxon>
        <taxon>Pseudomonadati</taxon>
        <taxon>Pseudomonadota</taxon>
        <taxon>Alphaproteobacteria</taxon>
        <taxon>Hyphomicrobiales</taxon>
        <taxon>Methylobacteriaceae</taxon>
        <taxon>Methylorubrum</taxon>
    </lineage>
</organism>
<keyword evidence="2" id="KW-0732">Signal</keyword>
<reference evidence="3" key="2">
    <citation type="submission" date="2021-09" db="EMBL/GenBank/DDBJ databases">
        <authorList>
            <person name="Gilroy R."/>
        </authorList>
    </citation>
    <scope>NUCLEOTIDE SEQUENCE</scope>
    <source>
        <strain evidence="3">316</strain>
    </source>
</reference>